<evidence type="ECO:0000313" key="2">
    <source>
        <dbReference type="Proteomes" id="UP001214441"/>
    </source>
</evidence>
<reference evidence="1 2" key="1">
    <citation type="submission" date="2023-05" db="EMBL/GenBank/DDBJ databases">
        <title>Streptantibioticus silvisoli sp. nov., acidotolerant actinomycetes 1 from pine litter.</title>
        <authorList>
            <person name="Swiecimska M."/>
            <person name="Golinska P."/>
            <person name="Sangal V."/>
            <person name="Wachnowicz B."/>
            <person name="Goodfellow M."/>
        </authorList>
    </citation>
    <scope>NUCLEOTIDE SEQUENCE [LARGE SCALE GENOMIC DNA]</scope>
    <source>
        <strain evidence="1 2">DSM 42109</strain>
    </source>
</reference>
<dbReference type="EMBL" id="JANCPR020000046">
    <property type="protein sequence ID" value="MDJ1136805.1"/>
    <property type="molecule type" value="Genomic_DNA"/>
</dbReference>
<dbReference type="Proteomes" id="UP001214441">
    <property type="component" value="Unassembled WGS sequence"/>
</dbReference>
<gene>
    <name evidence="1" type="ORF">NMN56_033620</name>
</gene>
<dbReference type="RefSeq" id="WP_274043399.1">
    <property type="nucleotide sequence ID" value="NZ_JANCPR020000046.1"/>
</dbReference>
<comment type="caution">
    <text evidence="1">The sequence shown here is derived from an EMBL/GenBank/DDBJ whole genome shotgun (WGS) entry which is preliminary data.</text>
</comment>
<protein>
    <submittedName>
        <fullName evidence="1">Uncharacterized protein</fullName>
    </submittedName>
</protein>
<keyword evidence="2" id="KW-1185">Reference proteome</keyword>
<sequence>MTAILVHLGGAGLAVVSFQQLSEPGPDASGPAPTYKVRLHKKLKGAGLSFVSNREAKEPNVGRYSGKGAISGTYKSDGGTVEVLIIAVNSSSMKNGLAADDLLETTGSRLNGEGTRKPQDFRRGGAKDPLRCAIHVDEGPGLDTTPFPVCAWDDNGSAALVFDFSESTIENDPLAYDLGELADQTARIRAAVREPVSGAVHEPASADS</sequence>
<proteinExistence type="predicted"/>
<evidence type="ECO:0000313" key="1">
    <source>
        <dbReference type="EMBL" id="MDJ1136805.1"/>
    </source>
</evidence>
<name>A0ABT7A636_9ACTN</name>
<accession>A0ABT7A636</accession>
<organism evidence="1 2">
    <name type="scientific">Streptomyces iconiensis</name>
    <dbReference type="NCBI Taxonomy" id="1384038"/>
    <lineage>
        <taxon>Bacteria</taxon>
        <taxon>Bacillati</taxon>
        <taxon>Actinomycetota</taxon>
        <taxon>Actinomycetes</taxon>
        <taxon>Kitasatosporales</taxon>
        <taxon>Streptomycetaceae</taxon>
        <taxon>Streptomyces</taxon>
    </lineage>
</organism>